<evidence type="ECO:0000256" key="1">
    <source>
        <dbReference type="SAM" id="SignalP"/>
    </source>
</evidence>
<evidence type="ECO:0000313" key="3">
    <source>
        <dbReference type="Proteomes" id="UP000244064"/>
    </source>
</evidence>
<evidence type="ECO:0008006" key="4">
    <source>
        <dbReference type="Google" id="ProtNLM"/>
    </source>
</evidence>
<sequence length="445" mass="46641">MKTIIRLASPLLLAAAFPAFAMDLRVTTFADEYDGECSSTHCSLRDAISVANGLERSRIILSTGEYRLARVNLRDEENEILDEDDNLVGDLDVMSTVTIVGKGIGQTILHGADLDRLIEVMPEGRLTLRDLTITGGRTPHRGAGLENRGATELLRVSIVGNSASSAFIYGQGGGIANSGSLLVKNSTISNNVSWGSESAYGSGGGIYSTGALWVRDSRIGDNNCSDDNDVGQGCGIYNTGLAEISRSVLHNNGVSSNGTGSAILNLGQMRLNNSTLSGNTAGEYGGAALDNGAAWGVDNTQVEAELMNVTIAGNQGYGLVNRANLTLRNSVVAGNRQYDSDVPGNCQNIGANANYSSRGLLLGNDGGNCVAEYGIDDATTFTRHLFPLAENNGTLVHTLRRTSAAIDAAVGSCSSHDQRGLDRPRDGNGDGLAVCDLGAFERAYP</sequence>
<dbReference type="InterPro" id="IPR026457">
    <property type="entry name" value="CSLREA_Nterm"/>
</dbReference>
<dbReference type="AlphaFoldDB" id="A0A2T5P502"/>
<reference evidence="2 3" key="1">
    <citation type="submission" date="2018-04" db="EMBL/GenBank/DDBJ databases">
        <title>Pseudomonas sp. nov., isolated from mangrove soil.</title>
        <authorList>
            <person name="Chen C."/>
        </authorList>
    </citation>
    <scope>NUCLEOTIDE SEQUENCE [LARGE SCALE GENOMIC DNA]</scope>
    <source>
        <strain evidence="2 3">TC-11</strain>
    </source>
</reference>
<dbReference type="SUPFAM" id="SSF51126">
    <property type="entry name" value="Pectin lyase-like"/>
    <property type="match status" value="1"/>
</dbReference>
<keyword evidence="3" id="KW-1185">Reference proteome</keyword>
<dbReference type="RefSeq" id="WP_108108408.1">
    <property type="nucleotide sequence ID" value="NZ_QASN01000021.1"/>
</dbReference>
<dbReference type="EMBL" id="QASN01000021">
    <property type="protein sequence ID" value="PTU72826.1"/>
    <property type="molecule type" value="Genomic_DNA"/>
</dbReference>
<proteinExistence type="predicted"/>
<dbReference type="InterPro" id="IPR011050">
    <property type="entry name" value="Pectin_lyase_fold/virulence"/>
</dbReference>
<feature type="chain" id="PRO_5015594184" description="CSLREA domain-containing protein" evidence="1">
    <location>
        <begin position="22"/>
        <end position="445"/>
    </location>
</feature>
<dbReference type="OrthoDB" id="6772040at2"/>
<gene>
    <name evidence="2" type="ORF">DBO85_16315</name>
</gene>
<dbReference type="InterPro" id="IPR059226">
    <property type="entry name" value="Choice_anch_Q_dom"/>
</dbReference>
<dbReference type="NCBIfam" id="NF041518">
    <property type="entry name" value="choice_anch_Q"/>
    <property type="match status" value="1"/>
</dbReference>
<name>A0A2T5P502_9PSED</name>
<feature type="signal peptide" evidence="1">
    <location>
        <begin position="1"/>
        <end position="21"/>
    </location>
</feature>
<evidence type="ECO:0000313" key="2">
    <source>
        <dbReference type="EMBL" id="PTU72826.1"/>
    </source>
</evidence>
<comment type="caution">
    <text evidence="2">The sequence shown here is derived from an EMBL/GenBank/DDBJ whole genome shotgun (WGS) entry which is preliminary data.</text>
</comment>
<accession>A0A2T5P502</accession>
<keyword evidence="1" id="KW-0732">Signal</keyword>
<dbReference type="Proteomes" id="UP000244064">
    <property type="component" value="Unassembled WGS sequence"/>
</dbReference>
<dbReference type="NCBIfam" id="TIGR04214">
    <property type="entry name" value="CSLREA_Nterm"/>
    <property type="match status" value="1"/>
</dbReference>
<protein>
    <recommendedName>
        <fullName evidence="4">CSLREA domain-containing protein</fullName>
    </recommendedName>
</protein>
<organism evidence="2 3">
    <name type="scientific">Pseudomonas mangrovi</name>
    <dbReference type="NCBI Taxonomy" id="2161748"/>
    <lineage>
        <taxon>Bacteria</taxon>
        <taxon>Pseudomonadati</taxon>
        <taxon>Pseudomonadota</taxon>
        <taxon>Gammaproteobacteria</taxon>
        <taxon>Pseudomonadales</taxon>
        <taxon>Pseudomonadaceae</taxon>
        <taxon>Pseudomonas</taxon>
    </lineage>
</organism>